<dbReference type="InterPro" id="IPR051462">
    <property type="entry name" value="CBS_domain-containing"/>
</dbReference>
<comment type="caution">
    <text evidence="5">The sequence shown here is derived from an EMBL/GenBank/DDBJ whole genome shotgun (WGS) entry which is preliminary data.</text>
</comment>
<dbReference type="PANTHER" id="PTHR48108:SF34">
    <property type="entry name" value="CBS DOMAIN-CONTAINING PROTEIN YHCV"/>
    <property type="match status" value="1"/>
</dbReference>
<dbReference type="PROSITE" id="PS51371">
    <property type="entry name" value="CBS"/>
    <property type="match status" value="2"/>
</dbReference>
<proteinExistence type="predicted"/>
<dbReference type="PANTHER" id="PTHR48108">
    <property type="entry name" value="CBS DOMAIN-CONTAINING PROTEIN CBSX2, CHLOROPLASTIC"/>
    <property type="match status" value="1"/>
</dbReference>
<feature type="region of interest" description="Disordered" evidence="3">
    <location>
        <begin position="150"/>
        <end position="216"/>
    </location>
</feature>
<feature type="domain" description="CBS" evidence="4">
    <location>
        <begin position="74"/>
        <end position="132"/>
    </location>
</feature>
<sequence>MPHKVEEVMTRDPVTLPEEAPVVKAAKLMRDRGIGDVLVVEDGRLRGLVTDRDIVVRAVAEGRDLATTPLATLCTSDVVTVGPDQDVVEAARLMREKDVQQLPVVVDGHPVGVVALADLAPRPTADLAAHPTTELAPRSTTELAAHPTTELAPHPATGRAAHSPTGHAPGLPTGRTADLAPHPLTGHAPGRTTAPDPGARPAPDPAVQPVPAPAPR</sequence>
<dbReference type="InterPro" id="IPR000644">
    <property type="entry name" value="CBS_dom"/>
</dbReference>
<protein>
    <submittedName>
        <fullName evidence="5">CBS domain-containing protein</fullName>
    </submittedName>
</protein>
<dbReference type="SMART" id="SM00116">
    <property type="entry name" value="CBS"/>
    <property type="match status" value="2"/>
</dbReference>
<dbReference type="InterPro" id="IPR046342">
    <property type="entry name" value="CBS_dom_sf"/>
</dbReference>
<gene>
    <name evidence="5" type="ORF">AAH991_29930</name>
</gene>
<keyword evidence="1" id="KW-0677">Repeat</keyword>
<accession>A0ABV0AVR1</accession>
<evidence type="ECO:0000313" key="5">
    <source>
        <dbReference type="EMBL" id="MEN3539363.1"/>
    </source>
</evidence>
<dbReference type="Proteomes" id="UP001447516">
    <property type="component" value="Unassembled WGS sequence"/>
</dbReference>
<evidence type="ECO:0000259" key="4">
    <source>
        <dbReference type="PROSITE" id="PS51371"/>
    </source>
</evidence>
<dbReference type="CDD" id="cd04622">
    <property type="entry name" value="CBS_pair_HRP1_like"/>
    <property type="match status" value="1"/>
</dbReference>
<keyword evidence="6" id="KW-1185">Reference proteome</keyword>
<evidence type="ECO:0000313" key="6">
    <source>
        <dbReference type="Proteomes" id="UP001447516"/>
    </source>
</evidence>
<name>A0ABV0AVR1_9ACTN</name>
<dbReference type="RefSeq" id="WP_346229259.1">
    <property type="nucleotide sequence ID" value="NZ_JBDJAW010000032.1"/>
</dbReference>
<evidence type="ECO:0000256" key="1">
    <source>
        <dbReference type="ARBA" id="ARBA00022737"/>
    </source>
</evidence>
<feature type="compositionally biased region" description="Pro residues" evidence="3">
    <location>
        <begin position="198"/>
        <end position="216"/>
    </location>
</feature>
<reference evidence="5 6" key="1">
    <citation type="submission" date="2024-05" db="EMBL/GenBank/DDBJ databases">
        <title>Microbispora sp.ZYX-F-249.</title>
        <authorList>
            <person name="Xie H."/>
        </authorList>
    </citation>
    <scope>NUCLEOTIDE SEQUENCE [LARGE SCALE GENOMIC DNA]</scope>
    <source>
        <strain evidence="5 6">ZYX-F-249</strain>
    </source>
</reference>
<organism evidence="5 6">
    <name type="scientific">Microbispora maris</name>
    <dbReference type="NCBI Taxonomy" id="3144104"/>
    <lineage>
        <taxon>Bacteria</taxon>
        <taxon>Bacillati</taxon>
        <taxon>Actinomycetota</taxon>
        <taxon>Actinomycetes</taxon>
        <taxon>Streptosporangiales</taxon>
        <taxon>Streptosporangiaceae</taxon>
        <taxon>Microbispora</taxon>
    </lineage>
</organism>
<feature type="domain" description="CBS" evidence="4">
    <location>
        <begin position="9"/>
        <end position="65"/>
    </location>
</feature>
<dbReference type="SUPFAM" id="SSF54631">
    <property type="entry name" value="CBS-domain pair"/>
    <property type="match status" value="1"/>
</dbReference>
<evidence type="ECO:0000256" key="2">
    <source>
        <dbReference type="PROSITE-ProRule" id="PRU00703"/>
    </source>
</evidence>
<dbReference type="Pfam" id="PF00571">
    <property type="entry name" value="CBS"/>
    <property type="match status" value="2"/>
</dbReference>
<dbReference type="EMBL" id="JBDJAW010000032">
    <property type="protein sequence ID" value="MEN3539363.1"/>
    <property type="molecule type" value="Genomic_DNA"/>
</dbReference>
<keyword evidence="2" id="KW-0129">CBS domain</keyword>
<evidence type="ECO:0000256" key="3">
    <source>
        <dbReference type="SAM" id="MobiDB-lite"/>
    </source>
</evidence>
<dbReference type="Gene3D" id="3.10.580.10">
    <property type="entry name" value="CBS-domain"/>
    <property type="match status" value="1"/>
</dbReference>